<dbReference type="InterPro" id="IPR011051">
    <property type="entry name" value="RmlC_Cupin_sf"/>
</dbReference>
<dbReference type="AlphaFoldDB" id="A0A2Z5FWZ9"/>
<proteinExistence type="predicted"/>
<accession>A0A2Z5FWZ9</accession>
<dbReference type="CDD" id="cd02208">
    <property type="entry name" value="cupin_RmlC-like"/>
    <property type="match status" value="1"/>
</dbReference>
<feature type="domain" description="Cupin type-2" evidence="1">
    <location>
        <begin position="54"/>
        <end position="115"/>
    </location>
</feature>
<evidence type="ECO:0000313" key="2">
    <source>
        <dbReference type="EMBL" id="AXC11292.1"/>
    </source>
</evidence>
<name>A0A2Z5FWZ9_9BACT</name>
<sequence length="145" mass="16344">MSESPNAQSSQKSAVFDIHAIAKAFPDEARTMLIDTRLTDEPEASARVFRVYTRVPAHYHATCDEYLLVVSGRARFFLGEMPGFELGPGQLVFFKKGTVHGTSEILEEPFVVFSVDTPRRDPRDVIFVNPQDGTPEEFIESQMLY</sequence>
<dbReference type="OrthoDB" id="2080697at2"/>
<dbReference type="KEGG" id="abas:ACPOL_1956"/>
<evidence type="ECO:0000313" key="3">
    <source>
        <dbReference type="Proteomes" id="UP000253606"/>
    </source>
</evidence>
<reference evidence="2 3" key="1">
    <citation type="journal article" date="2018" name="Front. Microbiol.">
        <title>Hydrolytic Capabilities as a Key to Environmental Success: Chitinolytic and Cellulolytic Acidobacteria From Acidic Sub-arctic Soils and Boreal Peatlands.</title>
        <authorList>
            <person name="Belova S.E."/>
            <person name="Ravin N.V."/>
            <person name="Pankratov T.A."/>
            <person name="Rakitin A.L."/>
            <person name="Ivanova A.A."/>
            <person name="Beletsky A.V."/>
            <person name="Mardanov A.V."/>
            <person name="Sinninghe Damste J.S."/>
            <person name="Dedysh S.N."/>
        </authorList>
    </citation>
    <scope>NUCLEOTIDE SEQUENCE [LARGE SCALE GENOMIC DNA]</scope>
    <source>
        <strain evidence="2 3">SBC82</strain>
    </source>
</reference>
<keyword evidence="3" id="KW-1185">Reference proteome</keyword>
<dbReference type="EMBL" id="CP030840">
    <property type="protein sequence ID" value="AXC11292.1"/>
    <property type="molecule type" value="Genomic_DNA"/>
</dbReference>
<dbReference type="RefSeq" id="WP_114206754.1">
    <property type="nucleotide sequence ID" value="NZ_CP030840.1"/>
</dbReference>
<dbReference type="Pfam" id="PF07883">
    <property type="entry name" value="Cupin_2"/>
    <property type="match status" value="1"/>
</dbReference>
<organism evidence="2 3">
    <name type="scientific">Acidisarcina polymorpha</name>
    <dbReference type="NCBI Taxonomy" id="2211140"/>
    <lineage>
        <taxon>Bacteria</taxon>
        <taxon>Pseudomonadati</taxon>
        <taxon>Acidobacteriota</taxon>
        <taxon>Terriglobia</taxon>
        <taxon>Terriglobales</taxon>
        <taxon>Acidobacteriaceae</taxon>
        <taxon>Acidisarcina</taxon>
    </lineage>
</organism>
<dbReference type="InterPro" id="IPR014710">
    <property type="entry name" value="RmlC-like_jellyroll"/>
</dbReference>
<dbReference type="InterPro" id="IPR013096">
    <property type="entry name" value="Cupin_2"/>
</dbReference>
<gene>
    <name evidence="2" type="ORF">ACPOL_1956</name>
</gene>
<evidence type="ECO:0000259" key="1">
    <source>
        <dbReference type="Pfam" id="PF07883"/>
    </source>
</evidence>
<dbReference type="SUPFAM" id="SSF51182">
    <property type="entry name" value="RmlC-like cupins"/>
    <property type="match status" value="1"/>
</dbReference>
<protein>
    <submittedName>
        <fullName evidence="2">Cupin 2 conserved barrel domain protein</fullName>
    </submittedName>
</protein>
<dbReference type="Gene3D" id="2.60.120.10">
    <property type="entry name" value="Jelly Rolls"/>
    <property type="match status" value="1"/>
</dbReference>
<dbReference type="Proteomes" id="UP000253606">
    <property type="component" value="Chromosome"/>
</dbReference>